<organism evidence="2 4">
    <name type="scientific">Carya illinoinensis</name>
    <name type="common">Pecan</name>
    <dbReference type="NCBI Taxonomy" id="32201"/>
    <lineage>
        <taxon>Eukaryota</taxon>
        <taxon>Viridiplantae</taxon>
        <taxon>Streptophyta</taxon>
        <taxon>Embryophyta</taxon>
        <taxon>Tracheophyta</taxon>
        <taxon>Spermatophyta</taxon>
        <taxon>Magnoliopsida</taxon>
        <taxon>eudicotyledons</taxon>
        <taxon>Gunneridae</taxon>
        <taxon>Pentapetalae</taxon>
        <taxon>rosids</taxon>
        <taxon>fabids</taxon>
        <taxon>Fagales</taxon>
        <taxon>Juglandaceae</taxon>
        <taxon>Carya</taxon>
    </lineage>
</organism>
<evidence type="ECO:0000313" key="3">
    <source>
        <dbReference type="EMBL" id="KAG6710159.1"/>
    </source>
</evidence>
<feature type="transmembrane region" description="Helical" evidence="1">
    <location>
        <begin position="12"/>
        <end position="29"/>
    </location>
</feature>
<reference evidence="3" key="2">
    <citation type="submission" date="2021-01" db="EMBL/GenBank/DDBJ databases">
        <authorList>
            <person name="Lovell J.T."/>
            <person name="Bentley N."/>
            <person name="Bhattarai G."/>
            <person name="Jenkins J.W."/>
            <person name="Sreedasyam A."/>
            <person name="Alarcon Y."/>
            <person name="Bock C."/>
            <person name="Boston L."/>
            <person name="Carlson J."/>
            <person name="Cervantes K."/>
            <person name="Clermont K."/>
            <person name="Krom N."/>
            <person name="Kubenka K."/>
            <person name="Mamidi S."/>
            <person name="Mattison C."/>
            <person name="Monteros M."/>
            <person name="Pisani C."/>
            <person name="Plott C."/>
            <person name="Rajasekar S."/>
            <person name="Rhein H.S."/>
            <person name="Rohla C."/>
            <person name="Song M."/>
            <person name="Hilaire R.S."/>
            <person name="Shu S."/>
            <person name="Wells L."/>
            <person name="Wang X."/>
            <person name="Webber J."/>
            <person name="Heerema R.J."/>
            <person name="Klein P."/>
            <person name="Conner P."/>
            <person name="Grauke L."/>
            <person name="Grimwood J."/>
            <person name="Schmutz J."/>
            <person name="Randall J.J."/>
        </authorList>
    </citation>
    <scope>NUCLEOTIDE SEQUENCE</scope>
    <source>
        <tissue evidence="3">Leaf</tissue>
    </source>
</reference>
<evidence type="ECO:0000313" key="2">
    <source>
        <dbReference type="EMBL" id="KAG6652216.1"/>
    </source>
</evidence>
<keyword evidence="1" id="KW-0472">Membrane</keyword>
<protein>
    <recommendedName>
        <fullName evidence="5">Transmembrane protein</fullName>
    </recommendedName>
</protein>
<dbReference type="Proteomes" id="UP000811609">
    <property type="component" value="Chromosome 6"/>
</dbReference>
<comment type="caution">
    <text evidence="2">The sequence shown here is derived from an EMBL/GenBank/DDBJ whole genome shotgun (WGS) entry which is preliminary data.</text>
</comment>
<dbReference type="PROSITE" id="PS51257">
    <property type="entry name" value="PROKAR_LIPOPROTEIN"/>
    <property type="match status" value="1"/>
</dbReference>
<evidence type="ECO:0008006" key="5">
    <source>
        <dbReference type="Google" id="ProtNLM"/>
    </source>
</evidence>
<keyword evidence="4" id="KW-1185">Reference proteome</keyword>
<dbReference type="Proteomes" id="UP000811246">
    <property type="component" value="Chromosome 6"/>
</dbReference>
<dbReference type="EMBL" id="CM031814">
    <property type="protein sequence ID" value="KAG6652216.1"/>
    <property type="molecule type" value="Genomic_DNA"/>
</dbReference>
<reference evidence="2" key="1">
    <citation type="submission" date="2020-12" db="EMBL/GenBank/DDBJ databases">
        <title>WGS assembly of Carya illinoinensis cv. Pawnee.</title>
        <authorList>
            <person name="Platts A."/>
            <person name="Shu S."/>
            <person name="Wright S."/>
            <person name="Barry K."/>
            <person name="Edger P."/>
            <person name="Pires J.C."/>
            <person name="Schmutz J."/>
        </authorList>
    </citation>
    <scope>NUCLEOTIDE SEQUENCE</scope>
    <source>
        <tissue evidence="2">Leaf</tissue>
    </source>
</reference>
<evidence type="ECO:0000256" key="1">
    <source>
        <dbReference type="SAM" id="Phobius"/>
    </source>
</evidence>
<sequence>MAKAFKLATTSLPFFLFVLLWLSCIIYVAEPVRPRLNGGKFPAGDHAAETHDGTVFKELPKGVVQQSTGLSAGVGEHKYKYPPTTGVIGRFGPSPGDGHKNVPSVHQ</sequence>
<gene>
    <name evidence="2" type="ORF">CIPAW_06G169100</name>
    <name evidence="3" type="ORF">I3842_06G170100</name>
</gene>
<evidence type="ECO:0000313" key="4">
    <source>
        <dbReference type="Proteomes" id="UP000811609"/>
    </source>
</evidence>
<name>A0A8T1QCJ5_CARIL</name>
<keyword evidence="1" id="KW-0812">Transmembrane</keyword>
<proteinExistence type="predicted"/>
<dbReference type="EMBL" id="CM031830">
    <property type="protein sequence ID" value="KAG6710159.1"/>
    <property type="molecule type" value="Genomic_DNA"/>
</dbReference>
<dbReference type="AlphaFoldDB" id="A0A8T1QCJ5"/>
<keyword evidence="1" id="KW-1133">Transmembrane helix</keyword>
<accession>A0A8T1QCJ5</accession>